<comment type="similarity">
    <text evidence="1">Belongs to the UPF0177 family.</text>
</comment>
<feature type="transmembrane region" description="Helical" evidence="2">
    <location>
        <begin position="6"/>
        <end position="28"/>
    </location>
</feature>
<organism evidence="4 5">
    <name type="scientific">Lentilactobacillus farraginis DSM 18382 = JCM 14108</name>
    <dbReference type="NCBI Taxonomy" id="1423743"/>
    <lineage>
        <taxon>Bacteria</taxon>
        <taxon>Bacillati</taxon>
        <taxon>Bacillota</taxon>
        <taxon>Bacilli</taxon>
        <taxon>Lactobacillales</taxon>
        <taxon>Lactobacillaceae</taxon>
        <taxon>Lentilactobacillus</taxon>
    </lineage>
</organism>
<evidence type="ECO:0000256" key="2">
    <source>
        <dbReference type="SAM" id="Phobius"/>
    </source>
</evidence>
<feature type="transmembrane region" description="Helical" evidence="2">
    <location>
        <begin position="74"/>
        <end position="93"/>
    </location>
</feature>
<feature type="transmembrane region" description="Helical" evidence="2">
    <location>
        <begin position="178"/>
        <end position="204"/>
    </location>
</feature>
<comment type="caution">
    <text evidence="4">The sequence shown here is derived from an EMBL/GenBank/DDBJ whole genome shotgun (WGS) entry which is preliminary data.</text>
</comment>
<evidence type="ECO:0000256" key="1">
    <source>
        <dbReference type="ARBA" id="ARBA00009067"/>
    </source>
</evidence>
<reference evidence="4" key="1">
    <citation type="journal article" date="2014" name="Genome Announc.">
        <title>Draft Genome Sequences of Two Lactobacillus Strains, L. farraginis JCM 14108T and L. composti JCM 14202T, Isolated from Compost of Distilled Shochu Residue.</title>
        <authorList>
            <person name="Yuki M."/>
            <person name="Oshima K."/>
            <person name="Suda W."/>
            <person name="Kitahara M."/>
            <person name="Kitamura K."/>
            <person name="Iida T."/>
            <person name="Hattori M."/>
            <person name="Ohkuma M."/>
        </authorList>
    </citation>
    <scope>NUCLEOTIDE SEQUENCE [LARGE SCALE GENOMIC DNA]</scope>
    <source>
        <strain evidence="4">JCM 14108</strain>
    </source>
</reference>
<dbReference type="PANTHER" id="PTHR39430">
    <property type="entry name" value="MEMBRANE-ASSOCIATED PROTEASE-RELATED"/>
    <property type="match status" value="1"/>
</dbReference>
<keyword evidence="2" id="KW-0472">Membrane</keyword>
<feature type="transmembrane region" description="Helical" evidence="2">
    <location>
        <begin position="147"/>
        <end position="166"/>
    </location>
</feature>
<dbReference type="RefSeq" id="WP_051996034.1">
    <property type="nucleotide sequence ID" value="NZ_AZFY01000027.1"/>
</dbReference>
<proteinExistence type="inferred from homology"/>
<dbReference type="GO" id="GO:0080120">
    <property type="term" value="P:CAAX-box protein maturation"/>
    <property type="evidence" value="ECO:0007669"/>
    <property type="project" value="UniProtKB-ARBA"/>
</dbReference>
<name>X0PAC4_9LACO</name>
<dbReference type="Pfam" id="PF02517">
    <property type="entry name" value="Rce1-like"/>
    <property type="match status" value="1"/>
</dbReference>
<dbReference type="InterPro" id="IPR003675">
    <property type="entry name" value="Rce1/LyrA-like_dom"/>
</dbReference>
<evidence type="ECO:0000313" key="4">
    <source>
        <dbReference type="EMBL" id="GAF36243.1"/>
    </source>
</evidence>
<keyword evidence="2" id="KW-1133">Transmembrane helix</keyword>
<feature type="domain" description="CAAX prenyl protease 2/Lysostaphin resistance protein A-like" evidence="3">
    <location>
        <begin position="107"/>
        <end position="210"/>
    </location>
</feature>
<dbReference type="OrthoDB" id="2311705at2"/>
<accession>X0PAC4</accession>
<dbReference type="STRING" id="1423743.FD41_GL001927"/>
<dbReference type="AlphaFoldDB" id="X0PAC4"/>
<keyword evidence="2" id="KW-0812">Transmembrane</keyword>
<dbReference type="Proteomes" id="UP000019488">
    <property type="component" value="Unassembled WGS sequence"/>
</dbReference>
<evidence type="ECO:0000259" key="3">
    <source>
        <dbReference type="Pfam" id="PF02517"/>
    </source>
</evidence>
<protein>
    <recommendedName>
        <fullName evidence="3">CAAX prenyl protease 2/Lysostaphin resistance protein A-like domain-containing protein</fullName>
    </recommendedName>
</protein>
<feature type="transmembrane region" description="Helical" evidence="2">
    <location>
        <begin position="224"/>
        <end position="243"/>
    </location>
</feature>
<feature type="transmembrane region" description="Helical" evidence="2">
    <location>
        <begin position="40"/>
        <end position="62"/>
    </location>
</feature>
<dbReference type="GO" id="GO:0004175">
    <property type="term" value="F:endopeptidase activity"/>
    <property type="evidence" value="ECO:0007669"/>
    <property type="project" value="UniProtKB-ARBA"/>
</dbReference>
<evidence type="ECO:0000313" key="5">
    <source>
        <dbReference type="Proteomes" id="UP000019488"/>
    </source>
</evidence>
<dbReference type="eggNOG" id="COG1266">
    <property type="taxonomic scope" value="Bacteria"/>
</dbReference>
<dbReference type="EMBL" id="BAKI01000009">
    <property type="protein sequence ID" value="GAF36243.1"/>
    <property type="molecule type" value="Genomic_DNA"/>
</dbReference>
<sequence>MRKRNWFNIVIIFGIASLIVIGLPLLVLPFKHMLQSANGVWLICVQEILTVGIAFLVNKYYVRQPVFYRFSASIRSLIFVASPVLIVLFIDILSMELISNLSSKLWGELIMTLISTTLIGISEEYLFRGLIFPQVLKAIGTWTHKDLYAAISVSSLLFACIHVLNLSNQDLTATVIQMINAFSLGCLFCALYIRSGSLLLPIIFHSLWDFNVIELDGIFLAPSSIFGTIIFNVVVLAITAYDLRNWQLSKQDNWIEKLAAVKG</sequence>
<gene>
    <name evidence="4" type="ORF">JCM14108_1204</name>
</gene>
<dbReference type="PANTHER" id="PTHR39430:SF1">
    <property type="entry name" value="PROTEASE"/>
    <property type="match status" value="1"/>
</dbReference>